<feature type="repeat" description="WD" evidence="8">
    <location>
        <begin position="539"/>
        <end position="571"/>
    </location>
</feature>
<feature type="region of interest" description="Disordered" evidence="9">
    <location>
        <begin position="84"/>
        <end position="106"/>
    </location>
</feature>
<keyword evidence="5" id="KW-0805">Transcription regulation</keyword>
<keyword evidence="7" id="KW-0539">Nucleus</keyword>
<dbReference type="PANTHER" id="PTHR19879">
    <property type="entry name" value="TRANSCRIPTION INITIATION FACTOR TFIID"/>
    <property type="match status" value="1"/>
</dbReference>
<dbReference type="GO" id="GO:0005669">
    <property type="term" value="C:transcription factor TFIID complex"/>
    <property type="evidence" value="ECO:0007669"/>
    <property type="project" value="TreeGrafter"/>
</dbReference>
<dbReference type="PROSITE" id="PS50082">
    <property type="entry name" value="WD_REPEATS_2"/>
    <property type="match status" value="5"/>
</dbReference>
<dbReference type="Gene3D" id="2.130.10.10">
    <property type="entry name" value="YVTN repeat-like/Quinoprotein amine dehydrogenase"/>
    <property type="match status" value="2"/>
</dbReference>
<feature type="domain" description="TFIID subunit TAF5 NTD2" evidence="10">
    <location>
        <begin position="150"/>
        <end position="278"/>
    </location>
</feature>
<dbReference type="GO" id="GO:0016251">
    <property type="term" value="F:RNA polymerase II general transcription initiation factor activity"/>
    <property type="evidence" value="ECO:0007669"/>
    <property type="project" value="TreeGrafter"/>
</dbReference>
<keyword evidence="4" id="KW-0677">Repeat</keyword>
<feature type="repeat" description="WD" evidence="8">
    <location>
        <begin position="623"/>
        <end position="664"/>
    </location>
</feature>
<keyword evidence="12" id="KW-1185">Reference proteome</keyword>
<evidence type="ECO:0000256" key="9">
    <source>
        <dbReference type="SAM" id="MobiDB-lite"/>
    </source>
</evidence>
<dbReference type="InterPro" id="IPR019775">
    <property type="entry name" value="WD40_repeat_CS"/>
</dbReference>
<dbReference type="InterPro" id="IPR037264">
    <property type="entry name" value="TFIID_NTD2_sf"/>
</dbReference>
<reference evidence="11" key="1">
    <citation type="submission" date="2023-01" db="EMBL/GenBank/DDBJ databases">
        <title>The chitinases involved in constricting ring structure development in the nematode-trapping fungus Drechslerella dactyloides.</title>
        <authorList>
            <person name="Wang R."/>
            <person name="Zhang L."/>
            <person name="Tang P."/>
            <person name="Li S."/>
            <person name="Liang L."/>
        </authorList>
    </citation>
    <scope>NUCLEOTIDE SEQUENCE</scope>
    <source>
        <strain evidence="11">YMF1.00031</strain>
    </source>
</reference>
<name>A0AAD6NJQ3_DREDA</name>
<keyword evidence="6" id="KW-0804">Transcription</keyword>
<dbReference type="CDD" id="cd00200">
    <property type="entry name" value="WD40"/>
    <property type="match status" value="1"/>
</dbReference>
<sequence>MQALAEYTRLAKFTSVHSRVFSNHESIATRPHYCARVLEVGDAGRQDRGETDTAVNGTRALVWSCGLQRAATTAEMASTGGAAGAASSAAGNAAPPTPSTSVPAPASSQNLNNIVIEYLSKKGYTKTEMMLRAEMAAIDSDGKTRSKDDKFAIYDKAYARLLSFVENSLDLYKPELRRVLFPVFVHIYLHLMATGHAAEAKKFFDANQQEFQTKHVQDLDVLSTINLPDQVEENKTSRKYLENKYHVTLTATSHNLLMAHLTEHEDPAGDPVITILNTRTVLYKVDRAPVFGFSGDDDMLGDNEGIPGNLNKDATPSKQLPAVKLGLLPMDKDLIADVEYELGLEDTKEKERNAELGTASGPTFLETFQRHIKREESEDTPMRDAIPLPPYRQIDIDMEIRNVKDYRNRYRLDNIAVQARNQPGLEGPAMTGPLPSVLTYTFHNTCDNMHRVAFNDDETRCATSHAESYVRLWSLNNEQLVSMNPSENENVSTTRRLVGHAGPVYGVSFSPDSMWLLSASMDKTVKLWNLKTYTALVSFKGHDNPVWDVRWAPFGHYFATASWDRTSRVWSAEHIAPVRIFAGHLESINRVAWHPNSAYVFTGSTDKTLRMWDMQQGTSVRLFNGHTAPVRCQEVSPNGKYLASGADDGTINIWDIGMGRRIKTMRGHARVPIWNLSWSVEGQVLVSGSADSSIRVWSVGEDKGNNAAGTGTVGAEMVINGIGGLPGDSTTKVELTAASGATALPGLGVKGRKDKKEVVATNDHLAVYYTKKTPVYTVKFTRKNLVLAAGAYLP</sequence>
<comment type="caution">
    <text evidence="11">The sequence shown here is derived from an EMBL/GenBank/DDBJ whole genome shotgun (WGS) entry which is preliminary data.</text>
</comment>
<accession>A0AAD6NJQ3</accession>
<evidence type="ECO:0000256" key="2">
    <source>
        <dbReference type="ARBA" id="ARBA00009435"/>
    </source>
</evidence>
<proteinExistence type="inferred from homology"/>
<dbReference type="SMART" id="SM00320">
    <property type="entry name" value="WD40"/>
    <property type="match status" value="6"/>
</dbReference>
<dbReference type="Pfam" id="PF04494">
    <property type="entry name" value="TFIID_NTD2"/>
    <property type="match status" value="1"/>
</dbReference>
<dbReference type="InterPro" id="IPR001680">
    <property type="entry name" value="WD40_rpt"/>
</dbReference>
<evidence type="ECO:0000313" key="12">
    <source>
        <dbReference type="Proteomes" id="UP001221413"/>
    </source>
</evidence>
<gene>
    <name evidence="11" type="ORF">Dda_3595</name>
</gene>
<dbReference type="CDD" id="cd08044">
    <property type="entry name" value="TAF5_NTD2"/>
    <property type="match status" value="1"/>
</dbReference>
<dbReference type="PROSITE" id="PS50294">
    <property type="entry name" value="WD_REPEATS_REGION"/>
    <property type="match status" value="5"/>
</dbReference>
<comment type="similarity">
    <text evidence="2">Belongs to the WD repeat TAF5 family.</text>
</comment>
<dbReference type="SUPFAM" id="SSF160897">
    <property type="entry name" value="Taf5 N-terminal domain-like"/>
    <property type="match status" value="1"/>
</dbReference>
<dbReference type="InterPro" id="IPR036322">
    <property type="entry name" value="WD40_repeat_dom_sf"/>
</dbReference>
<organism evidence="11 12">
    <name type="scientific">Drechslerella dactyloides</name>
    <name type="common">Nematode-trapping fungus</name>
    <name type="synonym">Arthrobotrys dactyloides</name>
    <dbReference type="NCBI Taxonomy" id="74499"/>
    <lineage>
        <taxon>Eukaryota</taxon>
        <taxon>Fungi</taxon>
        <taxon>Dikarya</taxon>
        <taxon>Ascomycota</taxon>
        <taxon>Pezizomycotina</taxon>
        <taxon>Orbiliomycetes</taxon>
        <taxon>Orbiliales</taxon>
        <taxon>Orbiliaceae</taxon>
        <taxon>Drechslerella</taxon>
    </lineage>
</organism>
<evidence type="ECO:0000256" key="7">
    <source>
        <dbReference type="ARBA" id="ARBA00023242"/>
    </source>
</evidence>
<feature type="repeat" description="WD" evidence="8">
    <location>
        <begin position="581"/>
        <end position="622"/>
    </location>
</feature>
<dbReference type="EMBL" id="JAQGDS010000004">
    <property type="protein sequence ID" value="KAJ6260934.1"/>
    <property type="molecule type" value="Genomic_DNA"/>
</dbReference>
<evidence type="ECO:0000256" key="4">
    <source>
        <dbReference type="ARBA" id="ARBA00022737"/>
    </source>
</evidence>
<evidence type="ECO:0000313" key="11">
    <source>
        <dbReference type="EMBL" id="KAJ6260934.1"/>
    </source>
</evidence>
<dbReference type="PROSITE" id="PS50896">
    <property type="entry name" value="LISH"/>
    <property type="match status" value="1"/>
</dbReference>
<dbReference type="SUPFAM" id="SSF50978">
    <property type="entry name" value="WD40 repeat-like"/>
    <property type="match status" value="1"/>
</dbReference>
<evidence type="ECO:0000259" key="10">
    <source>
        <dbReference type="Pfam" id="PF04494"/>
    </source>
</evidence>
<dbReference type="PROSITE" id="PS00678">
    <property type="entry name" value="WD_REPEATS_1"/>
    <property type="match status" value="3"/>
</dbReference>
<dbReference type="PRINTS" id="PR00320">
    <property type="entry name" value="GPROTEINBRPT"/>
</dbReference>
<dbReference type="InterPro" id="IPR007582">
    <property type="entry name" value="TFIID_NTD2"/>
</dbReference>
<evidence type="ECO:0000256" key="5">
    <source>
        <dbReference type="ARBA" id="ARBA00023015"/>
    </source>
</evidence>
<dbReference type="PANTHER" id="PTHR19879:SF1">
    <property type="entry name" value="CANNONBALL-RELATED"/>
    <property type="match status" value="1"/>
</dbReference>
<dbReference type="Pfam" id="PF00400">
    <property type="entry name" value="WD40"/>
    <property type="match status" value="5"/>
</dbReference>
<dbReference type="Gene3D" id="1.25.40.500">
    <property type="entry name" value="TFIID subunit TAF5, NTD2 domain"/>
    <property type="match status" value="1"/>
</dbReference>
<protein>
    <submittedName>
        <fullName evidence="11">Xenin</fullName>
    </submittedName>
</protein>
<evidence type="ECO:0000256" key="8">
    <source>
        <dbReference type="PROSITE-ProRule" id="PRU00221"/>
    </source>
</evidence>
<feature type="repeat" description="WD" evidence="8">
    <location>
        <begin position="673"/>
        <end position="699"/>
    </location>
</feature>
<dbReference type="InterPro" id="IPR015943">
    <property type="entry name" value="WD40/YVTN_repeat-like_dom_sf"/>
</dbReference>
<dbReference type="InterPro" id="IPR006594">
    <property type="entry name" value="LisH"/>
</dbReference>
<keyword evidence="3 8" id="KW-0853">WD repeat</keyword>
<dbReference type="AlphaFoldDB" id="A0AAD6NJQ3"/>
<evidence type="ECO:0000256" key="3">
    <source>
        <dbReference type="ARBA" id="ARBA00022574"/>
    </source>
</evidence>
<evidence type="ECO:0000256" key="1">
    <source>
        <dbReference type="ARBA" id="ARBA00004123"/>
    </source>
</evidence>
<dbReference type="InterPro" id="IPR020472">
    <property type="entry name" value="WD40_PAC1"/>
</dbReference>
<dbReference type="GO" id="GO:0006367">
    <property type="term" value="P:transcription initiation at RNA polymerase II promoter"/>
    <property type="evidence" value="ECO:0007669"/>
    <property type="project" value="TreeGrafter"/>
</dbReference>
<evidence type="ECO:0000256" key="6">
    <source>
        <dbReference type="ARBA" id="ARBA00023163"/>
    </source>
</evidence>
<dbReference type="Proteomes" id="UP001221413">
    <property type="component" value="Unassembled WGS sequence"/>
</dbReference>
<feature type="repeat" description="WD" evidence="8">
    <location>
        <begin position="497"/>
        <end position="538"/>
    </location>
</feature>
<comment type="subcellular location">
    <subcellularLocation>
        <location evidence="1">Nucleus</location>
    </subcellularLocation>
</comment>